<evidence type="ECO:0000256" key="1">
    <source>
        <dbReference type="SAM" id="Phobius"/>
    </source>
</evidence>
<keyword evidence="1" id="KW-1133">Transmembrane helix</keyword>
<dbReference type="AlphaFoldDB" id="A0A6B0UA04"/>
<keyword evidence="1" id="KW-0472">Membrane</keyword>
<organism evidence="2">
    <name type="scientific">Ixodes ricinus</name>
    <name type="common">Common tick</name>
    <name type="synonym">Acarus ricinus</name>
    <dbReference type="NCBI Taxonomy" id="34613"/>
    <lineage>
        <taxon>Eukaryota</taxon>
        <taxon>Metazoa</taxon>
        <taxon>Ecdysozoa</taxon>
        <taxon>Arthropoda</taxon>
        <taxon>Chelicerata</taxon>
        <taxon>Arachnida</taxon>
        <taxon>Acari</taxon>
        <taxon>Parasitiformes</taxon>
        <taxon>Ixodida</taxon>
        <taxon>Ixodoidea</taxon>
        <taxon>Ixodidae</taxon>
        <taxon>Ixodinae</taxon>
        <taxon>Ixodes</taxon>
    </lineage>
</organism>
<proteinExistence type="predicted"/>
<dbReference type="EMBL" id="GIFC01003362">
    <property type="protein sequence ID" value="MXU85445.1"/>
    <property type="molecule type" value="Transcribed_RNA"/>
</dbReference>
<name>A0A6B0UA04_IXORI</name>
<feature type="transmembrane region" description="Helical" evidence="1">
    <location>
        <begin position="6"/>
        <end position="27"/>
    </location>
</feature>
<accession>A0A6B0UA04</accession>
<evidence type="ECO:0000313" key="2">
    <source>
        <dbReference type="EMBL" id="MXU85445.1"/>
    </source>
</evidence>
<protein>
    <submittedName>
        <fullName evidence="2">Putative secreted protein</fullName>
    </submittedName>
</protein>
<keyword evidence="1" id="KW-0812">Transmembrane</keyword>
<sequence>MLSCWSLLLSHLSVILFEVASVIIVAIRNCRKLQKKLPPLRARHQKLSGRQFSRYRIVSCQLSYKDSVGLRKHVAYTTSALQHQRF</sequence>
<reference evidence="2" key="1">
    <citation type="submission" date="2019-12" db="EMBL/GenBank/DDBJ databases">
        <title>An insight into the sialome of adult female Ixodes ricinus ticks feeding for 6 days.</title>
        <authorList>
            <person name="Perner J."/>
            <person name="Ribeiro J.M.C."/>
        </authorList>
    </citation>
    <scope>NUCLEOTIDE SEQUENCE</scope>
    <source>
        <strain evidence="2">Semi-engorged</strain>
        <tissue evidence="2">Salivary glands</tissue>
    </source>
</reference>